<sequence length="217" mass="24603">MQVQTINTPWRDRREAGYLLGHKLDIYRYHDSVVVGIPHGGVEVASAIAEVLHIPLDVMPCRTIPHPADSRRSIGSISGDEVYIHDCSHTIPQDYISHQIATFRWEMMCENRQYHRTTGKPISLKHRQVILVNDELVCSDSMITCLRSIRNQNPSKIIVAVPVISVEAADVIGAEADEVIFLKKEVFPEFQDVYFVNNPTVDNVGIENLLEVSKYIR</sequence>
<dbReference type="Proteomes" id="UP000190961">
    <property type="component" value="Unassembled WGS sequence"/>
</dbReference>
<keyword evidence="2" id="KW-1185">Reference proteome</keyword>
<dbReference type="STRING" id="688867.SAMN05660236_4463"/>
<protein>
    <submittedName>
        <fullName evidence="1">Predicted phosphoribosyltransferase</fullName>
    </submittedName>
</protein>
<keyword evidence="1" id="KW-0328">Glycosyltransferase</keyword>
<dbReference type="InterPro" id="IPR000836">
    <property type="entry name" value="PRTase_dom"/>
</dbReference>
<dbReference type="Gene3D" id="3.40.50.2020">
    <property type="match status" value="1"/>
</dbReference>
<gene>
    <name evidence="1" type="ORF">SAMN05660236_4463</name>
</gene>
<evidence type="ECO:0000313" key="1">
    <source>
        <dbReference type="EMBL" id="SKC83465.1"/>
    </source>
</evidence>
<organism evidence="1 2">
    <name type="scientific">Ohtaekwangia koreensis</name>
    <dbReference type="NCBI Taxonomy" id="688867"/>
    <lineage>
        <taxon>Bacteria</taxon>
        <taxon>Pseudomonadati</taxon>
        <taxon>Bacteroidota</taxon>
        <taxon>Cytophagia</taxon>
        <taxon>Cytophagales</taxon>
        <taxon>Fulvivirgaceae</taxon>
        <taxon>Ohtaekwangia</taxon>
    </lineage>
</organism>
<dbReference type="GO" id="GO:0016757">
    <property type="term" value="F:glycosyltransferase activity"/>
    <property type="evidence" value="ECO:0007669"/>
    <property type="project" value="UniProtKB-KW"/>
</dbReference>
<reference evidence="1 2" key="1">
    <citation type="submission" date="2017-02" db="EMBL/GenBank/DDBJ databases">
        <authorList>
            <person name="Peterson S.W."/>
        </authorList>
    </citation>
    <scope>NUCLEOTIDE SEQUENCE [LARGE SCALE GENOMIC DNA]</scope>
    <source>
        <strain evidence="1 2">DSM 25262</strain>
    </source>
</reference>
<keyword evidence="1" id="KW-0808">Transferase</keyword>
<dbReference type="AlphaFoldDB" id="A0A1T5M5Q2"/>
<evidence type="ECO:0000313" key="2">
    <source>
        <dbReference type="Proteomes" id="UP000190961"/>
    </source>
</evidence>
<proteinExistence type="predicted"/>
<dbReference type="EMBL" id="FUZU01000003">
    <property type="protein sequence ID" value="SKC83465.1"/>
    <property type="molecule type" value="Genomic_DNA"/>
</dbReference>
<dbReference type="RefSeq" id="WP_159453777.1">
    <property type="nucleotide sequence ID" value="NZ_FUZU01000003.1"/>
</dbReference>
<dbReference type="Gene3D" id="3.30.1310.20">
    <property type="entry name" value="PRTase-like"/>
    <property type="match status" value="1"/>
</dbReference>
<dbReference type="CDD" id="cd06223">
    <property type="entry name" value="PRTases_typeI"/>
    <property type="match status" value="1"/>
</dbReference>
<dbReference type="OrthoDB" id="9810066at2"/>
<accession>A0A1T5M5Q2</accession>
<dbReference type="InterPro" id="IPR029057">
    <property type="entry name" value="PRTase-like"/>
</dbReference>
<dbReference type="SUPFAM" id="SSF53271">
    <property type="entry name" value="PRTase-like"/>
    <property type="match status" value="1"/>
</dbReference>
<name>A0A1T5M5Q2_9BACT</name>